<dbReference type="SUPFAM" id="SSF56219">
    <property type="entry name" value="DNase I-like"/>
    <property type="match status" value="1"/>
</dbReference>
<evidence type="ECO:0008006" key="2">
    <source>
        <dbReference type="Google" id="ProtNLM"/>
    </source>
</evidence>
<dbReference type="InParanoid" id="A0A1X7SRD4"/>
<dbReference type="InterPro" id="IPR036691">
    <property type="entry name" value="Endo/exonu/phosph_ase_sf"/>
</dbReference>
<sequence length="135" mass="15347">PFLWNARSVVNKRQQLFSFIFSSDYHIVAITETWCCGDMKDREFLPNRYSVFRKDRDSRGGGVFTVLLAFSDSLATRQLNSPDTLKLLAVEVHAPKPIIVCLVYVPPPPSTSYLSLLFDYLASITVNRDLNCPSR</sequence>
<proteinExistence type="predicted"/>
<dbReference type="AlphaFoldDB" id="A0A1X7SRD4"/>
<protein>
    <recommendedName>
        <fullName evidence="2">Tick transposon</fullName>
    </recommendedName>
</protein>
<dbReference type="Gene3D" id="3.60.10.10">
    <property type="entry name" value="Endonuclease/exonuclease/phosphatase"/>
    <property type="match status" value="1"/>
</dbReference>
<reference evidence="1" key="1">
    <citation type="submission" date="2017-05" db="UniProtKB">
        <authorList>
            <consortium name="EnsemblMetazoa"/>
        </authorList>
    </citation>
    <scope>IDENTIFICATION</scope>
</reference>
<organism evidence="1">
    <name type="scientific">Amphimedon queenslandica</name>
    <name type="common">Sponge</name>
    <dbReference type="NCBI Taxonomy" id="400682"/>
    <lineage>
        <taxon>Eukaryota</taxon>
        <taxon>Metazoa</taxon>
        <taxon>Porifera</taxon>
        <taxon>Demospongiae</taxon>
        <taxon>Heteroscleromorpha</taxon>
        <taxon>Haplosclerida</taxon>
        <taxon>Niphatidae</taxon>
        <taxon>Amphimedon</taxon>
    </lineage>
</organism>
<accession>A0A1X7SRD4</accession>
<name>A0A1X7SRD4_AMPQE</name>
<evidence type="ECO:0000313" key="1">
    <source>
        <dbReference type="EnsemblMetazoa" id="Aqu2.1.04702_001"/>
    </source>
</evidence>
<dbReference type="EnsemblMetazoa" id="Aqu2.1.04702_001">
    <property type="protein sequence ID" value="Aqu2.1.04702_001"/>
    <property type="gene ID" value="Aqu2.1.04702"/>
</dbReference>